<dbReference type="Proteomes" id="UP001152523">
    <property type="component" value="Unassembled WGS sequence"/>
</dbReference>
<feature type="region of interest" description="Disordered" evidence="1">
    <location>
        <begin position="85"/>
        <end position="104"/>
    </location>
</feature>
<reference evidence="2" key="1">
    <citation type="submission" date="2022-07" db="EMBL/GenBank/DDBJ databases">
        <authorList>
            <person name="Macas J."/>
            <person name="Novak P."/>
            <person name="Neumann P."/>
        </authorList>
    </citation>
    <scope>NUCLEOTIDE SEQUENCE</scope>
</reference>
<feature type="region of interest" description="Disordered" evidence="1">
    <location>
        <begin position="1"/>
        <end position="60"/>
    </location>
</feature>
<protein>
    <submittedName>
        <fullName evidence="2">Uncharacterized protein</fullName>
    </submittedName>
</protein>
<gene>
    <name evidence="2" type="ORF">CEPIT_LOCUS43028</name>
</gene>
<dbReference type="EMBL" id="CAMAPF010001104">
    <property type="protein sequence ID" value="CAH9146485.1"/>
    <property type="molecule type" value="Genomic_DNA"/>
</dbReference>
<name>A0AAV0GEV5_9ASTE</name>
<proteinExistence type="predicted"/>
<evidence type="ECO:0000313" key="3">
    <source>
        <dbReference type="Proteomes" id="UP001152523"/>
    </source>
</evidence>
<comment type="caution">
    <text evidence="2">The sequence shown here is derived from an EMBL/GenBank/DDBJ whole genome shotgun (WGS) entry which is preliminary data.</text>
</comment>
<evidence type="ECO:0000256" key="1">
    <source>
        <dbReference type="SAM" id="MobiDB-lite"/>
    </source>
</evidence>
<evidence type="ECO:0000313" key="2">
    <source>
        <dbReference type="EMBL" id="CAH9146485.1"/>
    </source>
</evidence>
<organism evidence="2 3">
    <name type="scientific">Cuscuta epithymum</name>
    <dbReference type="NCBI Taxonomy" id="186058"/>
    <lineage>
        <taxon>Eukaryota</taxon>
        <taxon>Viridiplantae</taxon>
        <taxon>Streptophyta</taxon>
        <taxon>Embryophyta</taxon>
        <taxon>Tracheophyta</taxon>
        <taxon>Spermatophyta</taxon>
        <taxon>Magnoliopsida</taxon>
        <taxon>eudicotyledons</taxon>
        <taxon>Gunneridae</taxon>
        <taxon>Pentapetalae</taxon>
        <taxon>asterids</taxon>
        <taxon>lamiids</taxon>
        <taxon>Solanales</taxon>
        <taxon>Convolvulaceae</taxon>
        <taxon>Cuscuteae</taxon>
        <taxon>Cuscuta</taxon>
        <taxon>Cuscuta subgen. Cuscuta</taxon>
    </lineage>
</organism>
<sequence length="104" mass="11516">MSDGVRMSHFSVHISGTEMEGRRMATRNKPRGQAPVASIGTSRAASRVSRGGRGCHRAQTVNDGHVSSVYETNTEYYDSTYVLETEHEETPYDGSDTHTNEDNH</sequence>
<accession>A0AAV0GEV5</accession>
<keyword evidence="3" id="KW-1185">Reference proteome</keyword>
<dbReference type="AlphaFoldDB" id="A0AAV0GEV5"/>
<feature type="compositionally biased region" description="Low complexity" evidence="1">
    <location>
        <begin position="40"/>
        <end position="49"/>
    </location>
</feature>